<accession>A0A1G8ZEE1</accession>
<feature type="transmembrane region" description="Helical" evidence="1">
    <location>
        <begin position="51"/>
        <end position="72"/>
    </location>
</feature>
<keyword evidence="1" id="KW-1133">Transmembrane helix</keyword>
<feature type="transmembrane region" description="Helical" evidence="1">
    <location>
        <begin position="6"/>
        <end position="30"/>
    </location>
</feature>
<proteinExistence type="predicted"/>
<protein>
    <submittedName>
        <fullName evidence="2">Uncharacterized protein</fullName>
    </submittedName>
</protein>
<dbReference type="AlphaFoldDB" id="A0A1G8ZEE1"/>
<reference evidence="2 3" key="1">
    <citation type="submission" date="2016-10" db="EMBL/GenBank/DDBJ databases">
        <authorList>
            <person name="de Groot N.N."/>
        </authorList>
    </citation>
    <scope>NUCLEOTIDE SEQUENCE [LARGE SCALE GENOMIC DNA]</scope>
    <source>
        <strain evidence="2 3">DSM 18346</strain>
    </source>
</reference>
<sequence length="82" mass="9586">MTIDYLFYFFIIILLTGISFSCGWVVYHGLKDGVVYTRGRTAGYKRGGQPISFWFQIIMESVIGVTMLRYLIFKWFPAFPQL</sequence>
<gene>
    <name evidence="2" type="ORF">SAMN05660472_00820</name>
</gene>
<organism evidence="2 3">
    <name type="scientific">Natronincola ferrireducens</name>
    <dbReference type="NCBI Taxonomy" id="393762"/>
    <lineage>
        <taxon>Bacteria</taxon>
        <taxon>Bacillati</taxon>
        <taxon>Bacillota</taxon>
        <taxon>Clostridia</taxon>
        <taxon>Peptostreptococcales</taxon>
        <taxon>Natronincolaceae</taxon>
        <taxon>Natronincola</taxon>
    </lineage>
</organism>
<name>A0A1G8ZEE1_9FIRM</name>
<dbReference type="EMBL" id="FNFP01000001">
    <property type="protein sequence ID" value="SDK12994.1"/>
    <property type="molecule type" value="Genomic_DNA"/>
</dbReference>
<evidence type="ECO:0000313" key="3">
    <source>
        <dbReference type="Proteomes" id="UP000198718"/>
    </source>
</evidence>
<keyword evidence="3" id="KW-1185">Reference proteome</keyword>
<dbReference type="STRING" id="393762.SAMN05660472_00820"/>
<evidence type="ECO:0000256" key="1">
    <source>
        <dbReference type="SAM" id="Phobius"/>
    </source>
</evidence>
<dbReference type="Proteomes" id="UP000198718">
    <property type="component" value="Unassembled WGS sequence"/>
</dbReference>
<evidence type="ECO:0000313" key="2">
    <source>
        <dbReference type="EMBL" id="SDK12994.1"/>
    </source>
</evidence>
<keyword evidence="1" id="KW-0472">Membrane</keyword>
<keyword evidence="1" id="KW-0812">Transmembrane</keyword>